<dbReference type="InterPro" id="IPR007484">
    <property type="entry name" value="Peptidase_M28"/>
</dbReference>
<evidence type="ECO:0000256" key="21">
    <source>
        <dbReference type="SAM" id="SignalP"/>
    </source>
</evidence>
<evidence type="ECO:0000256" key="6">
    <source>
        <dbReference type="ARBA" id="ARBA00022525"/>
    </source>
</evidence>
<keyword evidence="24" id="KW-1185">Reference proteome</keyword>
<evidence type="ECO:0000256" key="5">
    <source>
        <dbReference type="ARBA" id="ARBA00014116"/>
    </source>
</evidence>
<dbReference type="EMBL" id="QGGU01000008">
    <property type="protein sequence ID" value="PWK49255.1"/>
    <property type="molecule type" value="Genomic_DNA"/>
</dbReference>
<proteinExistence type="predicted"/>
<evidence type="ECO:0000313" key="23">
    <source>
        <dbReference type="EMBL" id="PWK49255.1"/>
    </source>
</evidence>
<evidence type="ECO:0000259" key="22">
    <source>
        <dbReference type="Pfam" id="PF04389"/>
    </source>
</evidence>
<dbReference type="SUPFAM" id="SSF53187">
    <property type="entry name" value="Zn-dependent exopeptidases"/>
    <property type="match status" value="1"/>
</dbReference>
<dbReference type="InterPro" id="IPR039866">
    <property type="entry name" value="CPQ"/>
</dbReference>
<keyword evidence="15" id="KW-0482">Metalloprotease</keyword>
<dbReference type="GO" id="GO:0004180">
    <property type="term" value="F:carboxypeptidase activity"/>
    <property type="evidence" value="ECO:0007669"/>
    <property type="project" value="UniProtKB-KW"/>
</dbReference>
<evidence type="ECO:0000256" key="17">
    <source>
        <dbReference type="ARBA" id="ARBA00023180"/>
    </source>
</evidence>
<evidence type="ECO:0000256" key="18">
    <source>
        <dbReference type="ARBA" id="ARBA00023228"/>
    </source>
</evidence>
<dbReference type="Pfam" id="PF04389">
    <property type="entry name" value="Peptidase_M28"/>
    <property type="match status" value="1"/>
</dbReference>
<keyword evidence="16" id="KW-0865">Zymogen</keyword>
<sequence length="466" mass="50339">MKSIITQLFIALVIVFSPALVMAAGKLDQADIERAAELRDKALKSDLAYDILESLTTEVGPRMAGTEGDKRAVKWAKNKFKQLGFDKVWTEPVTFPSWDRGVEQAEIISPFPQKVIVTALGNSVGTGNEGVRGEIAHFKTFEDLQAAERGAVGGKIVFISHKMKKTRDGRSYGKAVAARSRGASVAGEKGAKAIVIRSIGTDHDRLPHTGNMGYAEGVRKIPAAALSNPDADLLLNQLKRGSVEFGLTLTSSPGELLTTYNVIGEITGRESPEEVVVIGGHLDSWDLGTGAVDDGAGVAITMAAAKLISEGKRPRRTIRVVLWGNEEQGLWGAKAYAKAHKDEMDKHITGAESDFGAGLIWSFDWTSVNENEPLIDQMAQLLKPLGVKKGNPKATSGPDLWPLRGLGMSTFALRQDGTDYFDLHHTANDTLDKVNPEHLKQNVAVYSVFAYAVAEVTGDFGRGIKY</sequence>
<evidence type="ECO:0000313" key="24">
    <source>
        <dbReference type="Proteomes" id="UP000245790"/>
    </source>
</evidence>
<keyword evidence="7 23" id="KW-0121">Carboxypeptidase</keyword>
<gene>
    <name evidence="23" type="ORF">C8D97_108165</name>
</gene>
<organism evidence="23 24">
    <name type="scientific">Pleionea mediterranea</name>
    <dbReference type="NCBI Taxonomy" id="523701"/>
    <lineage>
        <taxon>Bacteria</taxon>
        <taxon>Pseudomonadati</taxon>
        <taxon>Pseudomonadota</taxon>
        <taxon>Gammaproteobacteria</taxon>
        <taxon>Oceanospirillales</taxon>
        <taxon>Pleioneaceae</taxon>
        <taxon>Pleionea</taxon>
    </lineage>
</organism>
<dbReference type="AlphaFoldDB" id="A0A316FM48"/>
<evidence type="ECO:0000256" key="13">
    <source>
        <dbReference type="ARBA" id="ARBA00022833"/>
    </source>
</evidence>
<keyword evidence="18" id="KW-0458">Lysosome</keyword>
<reference evidence="23 24" key="1">
    <citation type="submission" date="2018-05" db="EMBL/GenBank/DDBJ databases">
        <title>Genomic Encyclopedia of Type Strains, Phase IV (KMG-IV): sequencing the most valuable type-strain genomes for metagenomic binning, comparative biology and taxonomic classification.</title>
        <authorList>
            <person name="Goeker M."/>
        </authorList>
    </citation>
    <scope>NUCLEOTIDE SEQUENCE [LARGE SCALE GENOMIC DNA]</scope>
    <source>
        <strain evidence="23 24">DSM 25350</strain>
    </source>
</reference>
<evidence type="ECO:0000256" key="4">
    <source>
        <dbReference type="ARBA" id="ARBA00004613"/>
    </source>
</evidence>
<feature type="signal peptide" evidence="21">
    <location>
        <begin position="1"/>
        <end position="23"/>
    </location>
</feature>
<dbReference type="RefSeq" id="WP_109764051.1">
    <property type="nucleotide sequence ID" value="NZ_QGGU01000008.1"/>
</dbReference>
<evidence type="ECO:0000256" key="7">
    <source>
        <dbReference type="ARBA" id="ARBA00022645"/>
    </source>
</evidence>
<name>A0A316FM48_9GAMM</name>
<evidence type="ECO:0000256" key="11">
    <source>
        <dbReference type="ARBA" id="ARBA00022801"/>
    </source>
</evidence>
<feature type="chain" id="PRO_5016341395" description="Carboxypeptidase Q" evidence="21">
    <location>
        <begin position="24"/>
        <end position="466"/>
    </location>
</feature>
<evidence type="ECO:0000256" key="12">
    <source>
        <dbReference type="ARBA" id="ARBA00022824"/>
    </source>
</evidence>
<dbReference type="OrthoDB" id="9769665at2"/>
<comment type="subunit">
    <text evidence="19">Homodimer. The monomeric form is inactive while the homodimer is active.</text>
</comment>
<evidence type="ECO:0000256" key="16">
    <source>
        <dbReference type="ARBA" id="ARBA00023145"/>
    </source>
</evidence>
<keyword evidence="6" id="KW-0964">Secreted</keyword>
<evidence type="ECO:0000256" key="20">
    <source>
        <dbReference type="ARBA" id="ARBA00033328"/>
    </source>
</evidence>
<keyword evidence="10 21" id="KW-0732">Signal</keyword>
<keyword evidence="12" id="KW-0256">Endoplasmic reticulum</keyword>
<evidence type="ECO:0000256" key="8">
    <source>
        <dbReference type="ARBA" id="ARBA00022670"/>
    </source>
</evidence>
<evidence type="ECO:0000256" key="2">
    <source>
        <dbReference type="ARBA" id="ARBA00004371"/>
    </source>
</evidence>
<evidence type="ECO:0000256" key="14">
    <source>
        <dbReference type="ARBA" id="ARBA00023034"/>
    </source>
</evidence>
<dbReference type="Gene3D" id="3.50.30.30">
    <property type="match status" value="1"/>
</dbReference>
<dbReference type="Gene3D" id="3.40.630.10">
    <property type="entry name" value="Zn peptidases"/>
    <property type="match status" value="1"/>
</dbReference>
<keyword evidence="14" id="KW-0333">Golgi apparatus</keyword>
<dbReference type="PANTHER" id="PTHR12053:SF3">
    <property type="entry name" value="CARBOXYPEPTIDASE Q"/>
    <property type="match status" value="1"/>
</dbReference>
<comment type="caution">
    <text evidence="23">The sequence shown here is derived from an EMBL/GenBank/DDBJ whole genome shotgun (WGS) entry which is preliminary data.</text>
</comment>
<keyword evidence="9" id="KW-0479">Metal-binding</keyword>
<keyword evidence="8" id="KW-0645">Protease</keyword>
<keyword evidence="11" id="KW-0378">Hydrolase</keyword>
<evidence type="ECO:0000256" key="10">
    <source>
        <dbReference type="ARBA" id="ARBA00022729"/>
    </source>
</evidence>
<comment type="subcellular location">
    <subcellularLocation>
        <location evidence="1">Endoplasmic reticulum</location>
    </subcellularLocation>
    <subcellularLocation>
        <location evidence="3">Golgi apparatus</location>
    </subcellularLocation>
    <subcellularLocation>
        <location evidence="2">Lysosome</location>
    </subcellularLocation>
    <subcellularLocation>
        <location evidence="4">Secreted</location>
    </subcellularLocation>
</comment>
<evidence type="ECO:0000256" key="19">
    <source>
        <dbReference type="ARBA" id="ARBA00025833"/>
    </source>
</evidence>
<accession>A0A316FM48</accession>
<evidence type="ECO:0000256" key="15">
    <source>
        <dbReference type="ARBA" id="ARBA00023049"/>
    </source>
</evidence>
<dbReference type="GO" id="GO:0046872">
    <property type="term" value="F:metal ion binding"/>
    <property type="evidence" value="ECO:0007669"/>
    <property type="project" value="UniProtKB-KW"/>
</dbReference>
<dbReference type="GO" id="GO:0006508">
    <property type="term" value="P:proteolysis"/>
    <property type="evidence" value="ECO:0007669"/>
    <property type="project" value="UniProtKB-KW"/>
</dbReference>
<dbReference type="PANTHER" id="PTHR12053">
    <property type="entry name" value="PROTEASE FAMILY M28 PLASMA GLUTAMATE CARBOXYPEPTIDASE-RELATED"/>
    <property type="match status" value="1"/>
</dbReference>
<evidence type="ECO:0000256" key="1">
    <source>
        <dbReference type="ARBA" id="ARBA00004240"/>
    </source>
</evidence>
<dbReference type="GO" id="GO:0070573">
    <property type="term" value="F:metallodipeptidase activity"/>
    <property type="evidence" value="ECO:0007669"/>
    <property type="project" value="InterPro"/>
</dbReference>
<protein>
    <recommendedName>
        <fullName evidence="5">Carboxypeptidase Q</fullName>
    </recommendedName>
    <alternativeName>
        <fullName evidence="20">Plasma glutamate carboxypeptidase</fullName>
    </alternativeName>
</protein>
<dbReference type="GO" id="GO:0005576">
    <property type="term" value="C:extracellular region"/>
    <property type="evidence" value="ECO:0007669"/>
    <property type="project" value="UniProtKB-SubCell"/>
</dbReference>
<dbReference type="Proteomes" id="UP000245790">
    <property type="component" value="Unassembled WGS sequence"/>
</dbReference>
<feature type="domain" description="Peptidase M28" evidence="22">
    <location>
        <begin position="261"/>
        <end position="445"/>
    </location>
</feature>
<dbReference type="GO" id="GO:0005764">
    <property type="term" value="C:lysosome"/>
    <property type="evidence" value="ECO:0007669"/>
    <property type="project" value="UniProtKB-SubCell"/>
</dbReference>
<keyword evidence="13" id="KW-0862">Zinc</keyword>
<evidence type="ECO:0000256" key="3">
    <source>
        <dbReference type="ARBA" id="ARBA00004555"/>
    </source>
</evidence>
<keyword evidence="17" id="KW-0325">Glycoprotein</keyword>
<evidence type="ECO:0000256" key="9">
    <source>
        <dbReference type="ARBA" id="ARBA00022723"/>
    </source>
</evidence>